<organism evidence="8 9">
    <name type="scientific">Corynespora cassiicola Philippines</name>
    <dbReference type="NCBI Taxonomy" id="1448308"/>
    <lineage>
        <taxon>Eukaryota</taxon>
        <taxon>Fungi</taxon>
        <taxon>Dikarya</taxon>
        <taxon>Ascomycota</taxon>
        <taxon>Pezizomycotina</taxon>
        <taxon>Dothideomycetes</taxon>
        <taxon>Pleosporomycetidae</taxon>
        <taxon>Pleosporales</taxon>
        <taxon>Corynesporascaceae</taxon>
        <taxon>Corynespora</taxon>
    </lineage>
</organism>
<dbReference type="Gene3D" id="1.10.8.60">
    <property type="match status" value="2"/>
</dbReference>
<dbReference type="InterPro" id="IPR003960">
    <property type="entry name" value="ATPase_AAA_CS"/>
</dbReference>
<dbReference type="GO" id="GO:0042254">
    <property type="term" value="P:ribosome biogenesis"/>
    <property type="evidence" value="ECO:0007669"/>
    <property type="project" value="TreeGrafter"/>
</dbReference>
<evidence type="ECO:0000256" key="3">
    <source>
        <dbReference type="ARBA" id="ARBA00022741"/>
    </source>
</evidence>
<keyword evidence="4 5" id="KW-0067">ATP-binding</keyword>
<evidence type="ECO:0000256" key="6">
    <source>
        <dbReference type="SAM" id="MobiDB-lite"/>
    </source>
</evidence>
<keyword evidence="9" id="KW-1185">Reference proteome</keyword>
<sequence length="645" mass="69893">MPPHRPRPRAAPQPEPEPENIMEQTIRSAWTTTNAPDPAPRPRKRIRTAETTTQQISITPPTGHSLDDLGGVDKVIDDLKEHLVIPLLKPSLYEQINVPLPTGILLYGPPGCGKTAICKAFAARLGVSFVEIAGPAIVSGVSGDSEKLIREHFERAKEAAPSILFIDEIDVIAPKRSEATGQMDKRMVGQILVSMDHLAEAGHDGKPVVVIAATNRPESLDSALRRGGRFGTEINMGVPNEQTRAMILKALTRKPNMADDVDFNALAKKTAGFVGADLHDLVSKAGNHAVSRMRQAIEDRAAEKEAAEKGMDIDNDETNSSTIAYSGTAAVDRLIRAVKDTDAPESQGYNNFAIAMADFDAVLPGIVPSSKREGFSTVPDVTWNDVGAPPGVRESFEQTIVKPIQESKTYRDMGIDAPSGVLLWGPPGCGKTLLAKAVAAESGANFISVKGAEILSKYVGDSERAIRQIFTRARSSVPCVVFFDEMDALVPKRTSELHEASSRVVNALLAEMDGTGDREGIYIVGASNRPEMIDDAILRPGRMDHQIYIGLPDSDGRVSIMKALLRKKSAFNIDLADVAKGECCEGFSGADLGSMVRLAGQFAKDRGFRVVSQEDMARAAGLIQPSVRNIKRYEELRARFERMFH</sequence>
<dbReference type="OrthoDB" id="27435at2759"/>
<dbReference type="EMBL" id="KZ678143">
    <property type="protein sequence ID" value="PSN61750.1"/>
    <property type="molecule type" value="Genomic_DNA"/>
</dbReference>
<protein>
    <submittedName>
        <fullName evidence="8">AAA-domain-containing protein</fullName>
    </submittedName>
</protein>
<dbReference type="Gene3D" id="3.40.50.300">
    <property type="entry name" value="P-loop containing nucleotide triphosphate hydrolases"/>
    <property type="match status" value="2"/>
</dbReference>
<evidence type="ECO:0000256" key="5">
    <source>
        <dbReference type="RuleBase" id="RU003651"/>
    </source>
</evidence>
<keyword evidence="3 5" id="KW-0547">Nucleotide-binding</keyword>
<dbReference type="SMART" id="SM00382">
    <property type="entry name" value="AAA"/>
    <property type="match status" value="2"/>
</dbReference>
<evidence type="ECO:0000256" key="1">
    <source>
        <dbReference type="ARBA" id="ARBA00006914"/>
    </source>
</evidence>
<dbReference type="GO" id="GO:1990275">
    <property type="term" value="F:preribosome binding"/>
    <property type="evidence" value="ECO:0007669"/>
    <property type="project" value="TreeGrafter"/>
</dbReference>
<dbReference type="GO" id="GO:0016887">
    <property type="term" value="F:ATP hydrolysis activity"/>
    <property type="evidence" value="ECO:0007669"/>
    <property type="project" value="InterPro"/>
</dbReference>
<dbReference type="InterPro" id="IPR003593">
    <property type="entry name" value="AAA+_ATPase"/>
</dbReference>
<feature type="domain" description="AAA+ ATPase" evidence="7">
    <location>
        <begin position="417"/>
        <end position="553"/>
    </location>
</feature>
<dbReference type="PROSITE" id="PS00674">
    <property type="entry name" value="AAA"/>
    <property type="match status" value="2"/>
</dbReference>
<feature type="domain" description="AAA+ ATPase" evidence="7">
    <location>
        <begin position="100"/>
        <end position="240"/>
    </location>
</feature>
<dbReference type="SUPFAM" id="SSF52540">
    <property type="entry name" value="P-loop containing nucleoside triphosphate hydrolases"/>
    <property type="match status" value="2"/>
</dbReference>
<dbReference type="GO" id="GO:0005524">
    <property type="term" value="F:ATP binding"/>
    <property type="evidence" value="ECO:0007669"/>
    <property type="project" value="UniProtKB-KW"/>
</dbReference>
<dbReference type="GO" id="GO:0005634">
    <property type="term" value="C:nucleus"/>
    <property type="evidence" value="ECO:0007669"/>
    <property type="project" value="TreeGrafter"/>
</dbReference>
<feature type="compositionally biased region" description="Low complexity" evidence="6">
    <location>
        <begin position="51"/>
        <end position="62"/>
    </location>
</feature>
<dbReference type="PANTHER" id="PTHR23077">
    <property type="entry name" value="AAA-FAMILY ATPASE"/>
    <property type="match status" value="1"/>
</dbReference>
<evidence type="ECO:0000313" key="8">
    <source>
        <dbReference type="EMBL" id="PSN61750.1"/>
    </source>
</evidence>
<feature type="region of interest" description="Disordered" evidence="6">
    <location>
        <begin position="1"/>
        <end position="64"/>
    </location>
</feature>
<evidence type="ECO:0000256" key="2">
    <source>
        <dbReference type="ARBA" id="ARBA00022737"/>
    </source>
</evidence>
<evidence type="ECO:0000256" key="4">
    <source>
        <dbReference type="ARBA" id="ARBA00022840"/>
    </source>
</evidence>
<accession>A0A2T2N8Q3</accession>
<dbReference type="PANTHER" id="PTHR23077:SF171">
    <property type="entry name" value="NUCLEAR VALOSIN-CONTAINING PROTEIN-LIKE"/>
    <property type="match status" value="1"/>
</dbReference>
<proteinExistence type="inferred from homology"/>
<name>A0A2T2N8Q3_CORCC</name>
<evidence type="ECO:0000259" key="7">
    <source>
        <dbReference type="SMART" id="SM00382"/>
    </source>
</evidence>
<gene>
    <name evidence="8" type="ORF">BS50DRAFT_578263</name>
</gene>
<comment type="similarity">
    <text evidence="1 5">Belongs to the AAA ATPase family.</text>
</comment>
<dbReference type="AlphaFoldDB" id="A0A2T2N8Q3"/>
<dbReference type="FunFam" id="3.40.50.300:FF:000365">
    <property type="entry name" value="Ribosome biogenesis ATPase RIX7"/>
    <property type="match status" value="1"/>
</dbReference>
<evidence type="ECO:0000313" key="9">
    <source>
        <dbReference type="Proteomes" id="UP000240883"/>
    </source>
</evidence>
<dbReference type="STRING" id="1448308.A0A2T2N8Q3"/>
<feature type="compositionally biased region" description="Polar residues" evidence="6">
    <location>
        <begin position="22"/>
        <end position="35"/>
    </location>
</feature>
<dbReference type="FunFam" id="1.10.8.60:FF:000081">
    <property type="entry name" value="AAA family ATPase/60S ribosome export protein"/>
    <property type="match status" value="1"/>
</dbReference>
<keyword evidence="2" id="KW-0677">Repeat</keyword>
<dbReference type="Pfam" id="PF17862">
    <property type="entry name" value="AAA_lid_3"/>
    <property type="match status" value="2"/>
</dbReference>
<dbReference type="InterPro" id="IPR041569">
    <property type="entry name" value="AAA_lid_3"/>
</dbReference>
<dbReference type="InterPro" id="IPR050168">
    <property type="entry name" value="AAA_ATPase_domain"/>
</dbReference>
<reference evidence="8 9" key="1">
    <citation type="journal article" date="2018" name="Front. Microbiol.">
        <title>Genome-Wide Analysis of Corynespora cassiicola Leaf Fall Disease Putative Effectors.</title>
        <authorList>
            <person name="Lopez D."/>
            <person name="Ribeiro S."/>
            <person name="Label P."/>
            <person name="Fumanal B."/>
            <person name="Venisse J.S."/>
            <person name="Kohler A."/>
            <person name="de Oliveira R.R."/>
            <person name="Labutti K."/>
            <person name="Lipzen A."/>
            <person name="Lail K."/>
            <person name="Bauer D."/>
            <person name="Ohm R.A."/>
            <person name="Barry K.W."/>
            <person name="Spatafora J."/>
            <person name="Grigoriev I.V."/>
            <person name="Martin F.M."/>
            <person name="Pujade-Renaud V."/>
        </authorList>
    </citation>
    <scope>NUCLEOTIDE SEQUENCE [LARGE SCALE GENOMIC DNA]</scope>
    <source>
        <strain evidence="8 9">Philippines</strain>
    </source>
</reference>
<dbReference type="GO" id="GO:0003723">
    <property type="term" value="F:RNA binding"/>
    <property type="evidence" value="ECO:0007669"/>
    <property type="project" value="TreeGrafter"/>
</dbReference>
<dbReference type="Pfam" id="PF00004">
    <property type="entry name" value="AAA"/>
    <property type="match status" value="2"/>
</dbReference>
<dbReference type="FunFam" id="3.40.50.300:FF:000018">
    <property type="entry name" value="Cell division control 48"/>
    <property type="match status" value="1"/>
</dbReference>
<dbReference type="InterPro" id="IPR003959">
    <property type="entry name" value="ATPase_AAA_core"/>
</dbReference>
<dbReference type="InterPro" id="IPR027417">
    <property type="entry name" value="P-loop_NTPase"/>
</dbReference>
<dbReference type="Proteomes" id="UP000240883">
    <property type="component" value="Unassembled WGS sequence"/>
</dbReference>